<protein>
    <submittedName>
        <fullName evidence="3">Polyisoprenoid-binding protein YceI</fullName>
    </submittedName>
</protein>
<dbReference type="Proteomes" id="UP000183685">
    <property type="component" value="Unassembled WGS sequence"/>
</dbReference>
<organism evidence="3 4">
    <name type="scientific">Kordiimonas lacus</name>
    <dbReference type="NCBI Taxonomy" id="637679"/>
    <lineage>
        <taxon>Bacteria</taxon>
        <taxon>Pseudomonadati</taxon>
        <taxon>Pseudomonadota</taxon>
        <taxon>Alphaproteobacteria</taxon>
        <taxon>Kordiimonadales</taxon>
        <taxon>Kordiimonadaceae</taxon>
        <taxon>Kordiimonas</taxon>
    </lineage>
</organism>
<name>A0A1G6TPC0_9PROT</name>
<dbReference type="SMART" id="SM00867">
    <property type="entry name" value="YceI"/>
    <property type="match status" value="1"/>
</dbReference>
<reference evidence="3 4" key="1">
    <citation type="submission" date="2016-10" db="EMBL/GenBank/DDBJ databases">
        <authorList>
            <person name="de Groot N.N."/>
        </authorList>
    </citation>
    <scope>NUCLEOTIDE SEQUENCE [LARGE SCALE GENOMIC DNA]</scope>
    <source>
        <strain evidence="3 4">CGMCC 1.9109</strain>
    </source>
</reference>
<keyword evidence="1" id="KW-0732">Signal</keyword>
<dbReference type="PANTHER" id="PTHR34406">
    <property type="entry name" value="PROTEIN YCEI"/>
    <property type="match status" value="1"/>
</dbReference>
<gene>
    <name evidence="3" type="ORF">SAMN04488071_0305</name>
</gene>
<keyword evidence="4" id="KW-1185">Reference proteome</keyword>
<dbReference type="OrthoDB" id="9811006at2"/>
<dbReference type="InterPro" id="IPR007372">
    <property type="entry name" value="Lipid/polyisoprenoid-bd_YceI"/>
</dbReference>
<evidence type="ECO:0000256" key="1">
    <source>
        <dbReference type="SAM" id="SignalP"/>
    </source>
</evidence>
<feature type="chain" id="PRO_5010179424" evidence="1">
    <location>
        <begin position="25"/>
        <end position="207"/>
    </location>
</feature>
<dbReference type="EMBL" id="FNAK01000001">
    <property type="protein sequence ID" value="SDD30900.1"/>
    <property type="molecule type" value="Genomic_DNA"/>
</dbReference>
<dbReference type="InterPro" id="IPR036761">
    <property type="entry name" value="TTHA0802/YceI-like_sf"/>
</dbReference>
<dbReference type="STRING" id="637679.GCA_001550055_00584"/>
<dbReference type="SUPFAM" id="SSF101874">
    <property type="entry name" value="YceI-like"/>
    <property type="match status" value="1"/>
</dbReference>
<accession>A0A1G6TPC0</accession>
<sequence length="207" mass="22102">MTKALRPTLKLMPFLLLAACAAAAKVLYPVNEDAFNAKPGDYLLDGEHATVIFGLDHMGFSTFYGRFDTLEGRLSYGGDTPTDSEVAIRILTASVNTGSSALDEDLRGKAMFDSAAYPAASFTSTKVTQTGEKTGTVDGLLTIKDVTKPVTLAVTFGGSGTHPLTGMKTVGFNATGMIRRSDFGLSRWLPFVGDEVSLIIEAEFTRK</sequence>
<dbReference type="Gene3D" id="2.40.128.110">
    <property type="entry name" value="Lipid/polyisoprenoid-binding, YceI-like"/>
    <property type="match status" value="1"/>
</dbReference>
<dbReference type="Pfam" id="PF04264">
    <property type="entry name" value="YceI"/>
    <property type="match status" value="1"/>
</dbReference>
<dbReference type="PANTHER" id="PTHR34406:SF1">
    <property type="entry name" value="PROTEIN YCEI"/>
    <property type="match status" value="1"/>
</dbReference>
<evidence type="ECO:0000313" key="4">
    <source>
        <dbReference type="Proteomes" id="UP000183685"/>
    </source>
</evidence>
<evidence type="ECO:0000259" key="2">
    <source>
        <dbReference type="SMART" id="SM00867"/>
    </source>
</evidence>
<dbReference type="AlphaFoldDB" id="A0A1G6TPC0"/>
<dbReference type="RefSeq" id="WP_068308692.1">
    <property type="nucleotide sequence ID" value="NZ_FNAK01000001.1"/>
</dbReference>
<feature type="signal peptide" evidence="1">
    <location>
        <begin position="1"/>
        <end position="24"/>
    </location>
</feature>
<evidence type="ECO:0000313" key="3">
    <source>
        <dbReference type="EMBL" id="SDD30900.1"/>
    </source>
</evidence>
<proteinExistence type="predicted"/>
<feature type="domain" description="Lipid/polyisoprenoid-binding YceI-like" evidence="2">
    <location>
        <begin position="41"/>
        <end position="205"/>
    </location>
</feature>